<accession>A0A1J0ESA4</accession>
<gene>
    <name evidence="1" type="ORF">BLL42_24890</name>
</gene>
<dbReference type="OrthoDB" id="583051at2"/>
<reference evidence="2" key="1">
    <citation type="submission" date="2016-10" db="EMBL/GenBank/DDBJ databases">
        <title>Pseudomonas frederiksbergensis ERGS4:02 complete genome.</title>
        <authorList>
            <person name="Kumar R."/>
            <person name="Acharya V."/>
            <person name="Singh D."/>
        </authorList>
    </citation>
    <scope>NUCLEOTIDE SEQUENCE [LARGE SCALE GENOMIC DNA]</scope>
    <source>
        <strain evidence="2">ERGS4:02</strain>
    </source>
</reference>
<organism evidence="1 2">
    <name type="scientific">Pseudomonas frederiksbergensis</name>
    <dbReference type="NCBI Taxonomy" id="104087"/>
    <lineage>
        <taxon>Bacteria</taxon>
        <taxon>Pseudomonadati</taxon>
        <taxon>Pseudomonadota</taxon>
        <taxon>Gammaproteobacteria</taxon>
        <taxon>Pseudomonadales</taxon>
        <taxon>Pseudomonadaceae</taxon>
        <taxon>Pseudomonas</taxon>
    </lineage>
</organism>
<dbReference type="AlphaFoldDB" id="A0A1J0ESA4"/>
<proteinExistence type="predicted"/>
<evidence type="ECO:0000313" key="2">
    <source>
        <dbReference type="Proteomes" id="UP000182567"/>
    </source>
</evidence>
<evidence type="ECO:0000313" key="1">
    <source>
        <dbReference type="EMBL" id="APC18783.1"/>
    </source>
</evidence>
<sequence>MNQDQIEFNKTLGQKQKEASVKGCLRGGDEQAGCAGKIVQAHSIQRGKILASIADGGSGKVYYLGLAPADDMTSMIPEFKLEGIKKFSTFSGFCGWHDKSIFQPIEDVVFTATAKQKDIYAYRAAAKELHANLESKRLCEIQLGDKLGVEDFPPHLQAMLPLILQGLVEVPPFIKKAMLEGAAKQQIKIRHKQCEHNIAELRQICDDLTGAIDHDHPSEFEHVYHSLEGACPVACCTSYIPYFDHDGNRIISEQDERRMALSRATRCLEMKNVMLNVFPEAGRTHFIFTFSKGNQTFKDAIERLLKLDNGSLRIGLSNILLNYAENSAYGPNYIEENFSPEQITALKEAFSSTVFDPSAFRKGSINLFVEAISVPPSNR</sequence>
<protein>
    <submittedName>
        <fullName evidence="1">Uncharacterized protein</fullName>
    </submittedName>
</protein>
<dbReference type="Proteomes" id="UP000182567">
    <property type="component" value="Chromosome"/>
</dbReference>
<dbReference type="GeneID" id="46911524"/>
<dbReference type="EMBL" id="CP017886">
    <property type="protein sequence ID" value="APC18783.1"/>
    <property type="molecule type" value="Genomic_DNA"/>
</dbReference>
<name>A0A1J0ESA4_9PSED</name>
<dbReference type="RefSeq" id="WP_071555261.1">
    <property type="nucleotide sequence ID" value="NZ_CP017886.1"/>
</dbReference>